<dbReference type="SUPFAM" id="SSF53092">
    <property type="entry name" value="Creatinase/prolidase N-terminal domain"/>
    <property type="match status" value="1"/>
</dbReference>
<evidence type="ECO:0000259" key="2">
    <source>
        <dbReference type="Pfam" id="PF01321"/>
    </source>
</evidence>
<accession>A0AA43RIW9</accession>
<keyword evidence="4" id="KW-1185">Reference proteome</keyword>
<dbReference type="Gene3D" id="3.90.230.10">
    <property type="entry name" value="Creatinase/methionine aminopeptidase superfamily"/>
    <property type="match status" value="1"/>
</dbReference>
<dbReference type="EMBL" id="JAUMVS010000243">
    <property type="protein sequence ID" value="MDO4842634.1"/>
    <property type="molecule type" value="Genomic_DNA"/>
</dbReference>
<comment type="caution">
    <text evidence="3">The sequence shown here is derived from an EMBL/GenBank/DDBJ whole genome shotgun (WGS) entry which is preliminary data.</text>
</comment>
<organism evidence="3 4">
    <name type="scientific">Phoenicibacter congonensis</name>
    <dbReference type="NCBI Taxonomy" id="1944646"/>
    <lineage>
        <taxon>Bacteria</taxon>
        <taxon>Bacillati</taxon>
        <taxon>Actinomycetota</taxon>
        <taxon>Coriobacteriia</taxon>
        <taxon>Eggerthellales</taxon>
        <taxon>Eggerthellaceae</taxon>
        <taxon>Phoenicibacter</taxon>
    </lineage>
</organism>
<dbReference type="AlphaFoldDB" id="A0AA43RIW9"/>
<feature type="domain" description="Creatinase N-terminal" evidence="2">
    <location>
        <begin position="15"/>
        <end position="164"/>
    </location>
</feature>
<dbReference type="InterPro" id="IPR000587">
    <property type="entry name" value="Creatinase_N"/>
</dbReference>
<dbReference type="SUPFAM" id="SSF55920">
    <property type="entry name" value="Creatinase/aminopeptidase"/>
    <property type="match status" value="1"/>
</dbReference>
<dbReference type="CDD" id="cd01066">
    <property type="entry name" value="APP_MetAP"/>
    <property type="match status" value="1"/>
</dbReference>
<dbReference type="Pfam" id="PF00557">
    <property type="entry name" value="Peptidase_M24"/>
    <property type="match status" value="1"/>
</dbReference>
<evidence type="ECO:0000313" key="4">
    <source>
        <dbReference type="Proteomes" id="UP001168575"/>
    </source>
</evidence>
<sequence>MEKHICIPKSDFEARLANLRDEMNKRGLDVMFVYGDEYRKENLRYVSNYWPLFERGGMIFGMSGEPTVLCAPEGEKVCREMSMWENVKLLPDFLCVTVPDEIDYPLATYTSFKNLAAELRAQGKLEKMGIVGMEDMSESLMNKIRAAFDCELVRADDILYKLRLTKSPNELACLREAARIADEGMKAIMQADIIGMTETQACAIAEGKARAEGAEQVTFTVFGSGERSALIIGRPSSAKIIHDGDMIMLALAIQYEGYVATCEAPFAVGNYSEETRRVIDTLIHASAAGLPYLRAGQPMKNFVRAVRDYFREAGLAEYDVYPPLHGIGCAEAESPYPDENTEALFEVGMTCNTDISLFGLPGGSNRIEEGFVITENGAQTLSPFVRSYCEGWIANERN</sequence>
<dbReference type="Gene3D" id="3.40.350.10">
    <property type="entry name" value="Creatinase/prolidase N-terminal domain"/>
    <property type="match status" value="1"/>
</dbReference>
<gene>
    <name evidence="3" type="ORF">Q3982_08180</name>
</gene>
<dbReference type="Pfam" id="PF01321">
    <property type="entry name" value="Creatinase_N"/>
    <property type="match status" value="1"/>
</dbReference>
<dbReference type="PANTHER" id="PTHR46112:SF2">
    <property type="entry name" value="XAA-PRO AMINOPEPTIDASE P-RELATED"/>
    <property type="match status" value="1"/>
</dbReference>
<protein>
    <submittedName>
        <fullName evidence="3">Xaa-Pro peptidase family protein</fullName>
    </submittedName>
</protein>
<proteinExistence type="predicted"/>
<dbReference type="InterPro" id="IPR050659">
    <property type="entry name" value="Peptidase_M24B"/>
</dbReference>
<dbReference type="PANTHER" id="PTHR46112">
    <property type="entry name" value="AMINOPEPTIDASE"/>
    <property type="match status" value="1"/>
</dbReference>
<dbReference type="Proteomes" id="UP001168575">
    <property type="component" value="Unassembled WGS sequence"/>
</dbReference>
<dbReference type="InterPro" id="IPR029149">
    <property type="entry name" value="Creatin/AminoP/Spt16_N"/>
</dbReference>
<evidence type="ECO:0000259" key="1">
    <source>
        <dbReference type="Pfam" id="PF00557"/>
    </source>
</evidence>
<evidence type="ECO:0000313" key="3">
    <source>
        <dbReference type="EMBL" id="MDO4842634.1"/>
    </source>
</evidence>
<feature type="domain" description="Peptidase M24" evidence="1">
    <location>
        <begin position="173"/>
        <end position="375"/>
    </location>
</feature>
<reference evidence="3" key="1">
    <citation type="submission" date="2023-07" db="EMBL/GenBank/DDBJ databases">
        <title>Between Cages and Wild: Unraveling the Impact of Captivity on Animal Microbiomes and Antimicrobial Resistance.</title>
        <authorList>
            <person name="Schmartz G.P."/>
            <person name="Rehner J."/>
            <person name="Schuff M.J."/>
            <person name="Becker S.L."/>
            <person name="Kravczyk M."/>
            <person name="Gurevich A."/>
            <person name="Francke R."/>
            <person name="Mueller R."/>
            <person name="Keller V."/>
            <person name="Keller A."/>
        </authorList>
    </citation>
    <scope>NUCLEOTIDE SEQUENCE</scope>
    <source>
        <strain evidence="3">S12M_St_49</strain>
    </source>
</reference>
<dbReference type="InterPro" id="IPR036005">
    <property type="entry name" value="Creatinase/aminopeptidase-like"/>
</dbReference>
<name>A0AA43RIW9_9ACTN</name>
<dbReference type="InterPro" id="IPR000994">
    <property type="entry name" value="Pept_M24"/>
</dbReference>